<gene>
    <name evidence="1" type="ORF">E2C01_063205</name>
</gene>
<keyword evidence="2" id="KW-1185">Reference proteome</keyword>
<evidence type="ECO:0000313" key="1">
    <source>
        <dbReference type="EMBL" id="MPC68992.1"/>
    </source>
</evidence>
<accession>A0A5B7HD29</accession>
<proteinExistence type="predicted"/>
<organism evidence="1 2">
    <name type="scientific">Portunus trituberculatus</name>
    <name type="common">Swimming crab</name>
    <name type="synonym">Neptunus trituberculatus</name>
    <dbReference type="NCBI Taxonomy" id="210409"/>
    <lineage>
        <taxon>Eukaryota</taxon>
        <taxon>Metazoa</taxon>
        <taxon>Ecdysozoa</taxon>
        <taxon>Arthropoda</taxon>
        <taxon>Crustacea</taxon>
        <taxon>Multicrustacea</taxon>
        <taxon>Malacostraca</taxon>
        <taxon>Eumalacostraca</taxon>
        <taxon>Eucarida</taxon>
        <taxon>Decapoda</taxon>
        <taxon>Pleocyemata</taxon>
        <taxon>Brachyura</taxon>
        <taxon>Eubrachyura</taxon>
        <taxon>Portunoidea</taxon>
        <taxon>Portunidae</taxon>
        <taxon>Portuninae</taxon>
        <taxon>Portunus</taxon>
    </lineage>
</organism>
<protein>
    <submittedName>
        <fullName evidence="1">Uncharacterized protein</fullName>
    </submittedName>
</protein>
<dbReference type="EMBL" id="VSRR010028721">
    <property type="protein sequence ID" value="MPC68992.1"/>
    <property type="molecule type" value="Genomic_DNA"/>
</dbReference>
<dbReference type="AlphaFoldDB" id="A0A5B7HD29"/>
<name>A0A5B7HD29_PORTR</name>
<dbReference type="Proteomes" id="UP000324222">
    <property type="component" value="Unassembled WGS sequence"/>
</dbReference>
<evidence type="ECO:0000313" key="2">
    <source>
        <dbReference type="Proteomes" id="UP000324222"/>
    </source>
</evidence>
<comment type="caution">
    <text evidence="1">The sequence shown here is derived from an EMBL/GenBank/DDBJ whole genome shotgun (WGS) entry which is preliminary data.</text>
</comment>
<reference evidence="1 2" key="1">
    <citation type="submission" date="2019-05" db="EMBL/GenBank/DDBJ databases">
        <title>Another draft genome of Portunus trituberculatus and its Hox gene families provides insights of decapod evolution.</title>
        <authorList>
            <person name="Jeong J.-H."/>
            <person name="Song I."/>
            <person name="Kim S."/>
            <person name="Choi T."/>
            <person name="Kim D."/>
            <person name="Ryu S."/>
            <person name="Kim W."/>
        </authorList>
    </citation>
    <scope>NUCLEOTIDE SEQUENCE [LARGE SCALE GENOMIC DNA]</scope>
    <source>
        <tissue evidence="1">Muscle</tissue>
    </source>
</reference>
<sequence>MHPHTTLPTSYLLAPLGTNLQSWHFIRAICLPRHHYDPAGGNKRLLNTCLGPAGSRSSGIGVKNSDK</sequence>